<accession>A0ABY8WVN4</accession>
<dbReference type="RefSeq" id="WP_376753880.1">
    <property type="nucleotide sequence ID" value="NZ_CP124550.1"/>
</dbReference>
<feature type="signal peptide" evidence="1">
    <location>
        <begin position="1"/>
        <end position="22"/>
    </location>
</feature>
<sequence>MKRAYVLLVLAAALVVSPLVHAEGPQPIVFSSTQLALIRANCVSVRSSLQRLHVNDTLTRVNLAREYETISDKLMAPMNSRIALNKLDGVAAAKTTVEFSRELATFRSSYQRYEESVTKTIDIDCQERPVDFYQMIEYARMYRAEVRQTVMKMSELIKKYRAQIDTIYQANGKKQAGAK</sequence>
<organism evidence="2 3">
    <name type="scientific">Candidatus Southlakia epibionticum</name>
    <dbReference type="NCBI Taxonomy" id="3043284"/>
    <lineage>
        <taxon>Bacteria</taxon>
        <taxon>Candidatus Saccharimonadota</taxon>
        <taxon>Candidatus Saccharimonadia</taxon>
        <taxon>Candidatus Saccharimonadales</taxon>
        <taxon>Candidatus Saccharimonadaceae</taxon>
        <taxon>Candidatus Southlakia</taxon>
    </lineage>
</organism>
<keyword evidence="3" id="KW-1185">Reference proteome</keyword>
<reference evidence="2 3" key="1">
    <citation type="journal article" date="2023" name="Cell">
        <title>Genetic manipulation of Patescibacteria provides mechanistic insights into microbial dark matter and the epibiotic lifestyle.</title>
        <authorList>
            <person name="Wang Y."/>
            <person name="Gallagher L.A."/>
            <person name="Andrade P.A."/>
            <person name="Liu A."/>
            <person name="Humphreys I.R."/>
            <person name="Turkarslan S."/>
            <person name="Cutler K.J."/>
            <person name="Arrieta-Ortiz M.L."/>
            <person name="Li Y."/>
            <person name="Radey M.C."/>
            <person name="McLean J.S."/>
            <person name="Cong Q."/>
            <person name="Baker D."/>
            <person name="Baliga N.S."/>
            <person name="Peterson S.B."/>
            <person name="Mougous J.D."/>
        </authorList>
    </citation>
    <scope>NUCLEOTIDE SEQUENCE [LARGE SCALE GENOMIC DNA]</scope>
    <source>
        <strain evidence="2 3">ML1</strain>
    </source>
</reference>
<evidence type="ECO:0000256" key="1">
    <source>
        <dbReference type="SAM" id="SignalP"/>
    </source>
</evidence>
<dbReference type="Proteomes" id="UP001177295">
    <property type="component" value="Chromosome"/>
</dbReference>
<proteinExistence type="predicted"/>
<keyword evidence="1" id="KW-0732">Signal</keyword>
<gene>
    <name evidence="2" type="ORF">SEML1_0752</name>
</gene>
<feature type="chain" id="PRO_5046723210" evidence="1">
    <location>
        <begin position="23"/>
        <end position="179"/>
    </location>
</feature>
<evidence type="ECO:0000313" key="2">
    <source>
        <dbReference type="EMBL" id="WIO46350.1"/>
    </source>
</evidence>
<dbReference type="EMBL" id="CP124550">
    <property type="protein sequence ID" value="WIO46350.1"/>
    <property type="molecule type" value="Genomic_DNA"/>
</dbReference>
<evidence type="ECO:0000313" key="3">
    <source>
        <dbReference type="Proteomes" id="UP001177295"/>
    </source>
</evidence>
<name>A0ABY8WVN4_9BACT</name>
<protein>
    <submittedName>
        <fullName evidence="2">DUF4142 domain-containing protein</fullName>
    </submittedName>
</protein>